<keyword evidence="10" id="KW-1185">Reference proteome</keyword>
<evidence type="ECO:0000256" key="2">
    <source>
        <dbReference type="ARBA" id="ARBA00008744"/>
    </source>
</evidence>
<keyword evidence="4" id="KW-0808">Transferase</keyword>
<dbReference type="GO" id="GO:0005637">
    <property type="term" value="C:nuclear inner membrane"/>
    <property type="evidence" value="ECO:0007669"/>
    <property type="project" value="TreeGrafter"/>
</dbReference>
<dbReference type="PANTHER" id="PTHR31488:SF1">
    <property type="entry name" value="C-MANNOSYLTRANSFERASE DPY19L1"/>
    <property type="match status" value="1"/>
</dbReference>
<feature type="transmembrane region" description="Helical" evidence="8">
    <location>
        <begin position="252"/>
        <end position="268"/>
    </location>
</feature>
<feature type="transmembrane region" description="Helical" evidence="8">
    <location>
        <begin position="275"/>
        <end position="292"/>
    </location>
</feature>
<dbReference type="InterPro" id="IPR047462">
    <property type="entry name" value="Dpy19"/>
</dbReference>
<feature type="transmembrane region" description="Helical" evidence="8">
    <location>
        <begin position="322"/>
        <end position="340"/>
    </location>
</feature>
<dbReference type="EMBL" id="BPLQ01008512">
    <property type="protein sequence ID" value="GIY37845.1"/>
    <property type="molecule type" value="Genomic_DNA"/>
</dbReference>
<dbReference type="Pfam" id="PF10034">
    <property type="entry name" value="Dpy19"/>
    <property type="match status" value="1"/>
</dbReference>
<comment type="subcellular location">
    <subcellularLocation>
        <location evidence="1">Membrane</location>
        <topology evidence="1">Multi-pass membrane protein</topology>
    </subcellularLocation>
</comment>
<comment type="caution">
    <text evidence="9">The sequence shown here is derived from an EMBL/GenBank/DDBJ whole genome shotgun (WGS) entry which is preliminary data.</text>
</comment>
<evidence type="ECO:0000256" key="4">
    <source>
        <dbReference type="ARBA" id="ARBA00022679"/>
    </source>
</evidence>
<feature type="transmembrane region" description="Helical" evidence="8">
    <location>
        <begin position="478"/>
        <end position="496"/>
    </location>
</feature>
<keyword evidence="5 8" id="KW-0812">Transmembrane</keyword>
<keyword evidence="7 8" id="KW-0472">Membrane</keyword>
<evidence type="ECO:0000256" key="1">
    <source>
        <dbReference type="ARBA" id="ARBA00004141"/>
    </source>
</evidence>
<proteinExistence type="inferred from homology"/>
<keyword evidence="3" id="KW-0328">Glycosyltransferase</keyword>
<name>A0AAV4SUS7_9ARAC</name>
<reference evidence="9 10" key="1">
    <citation type="submission" date="2021-06" db="EMBL/GenBank/DDBJ databases">
        <title>Caerostris darwini draft genome.</title>
        <authorList>
            <person name="Kono N."/>
            <person name="Arakawa K."/>
        </authorList>
    </citation>
    <scope>NUCLEOTIDE SEQUENCE [LARGE SCALE GENOMIC DNA]</scope>
</reference>
<gene>
    <name evidence="9" type="primary">DPY19L1</name>
    <name evidence="9" type="ORF">CDAR_234881</name>
</gene>
<accession>A0AAV4SUS7</accession>
<dbReference type="AlphaFoldDB" id="A0AAV4SUS7"/>
<protein>
    <submittedName>
        <fullName evidence="9">Probable C-mannosyltransferase DPY19L1</fullName>
    </submittedName>
</protein>
<comment type="similarity">
    <text evidence="2">Belongs to the dpy-19 family.</text>
</comment>
<feature type="transmembrane region" description="Helical" evidence="8">
    <location>
        <begin position="446"/>
        <end position="466"/>
    </location>
</feature>
<evidence type="ECO:0000256" key="7">
    <source>
        <dbReference type="ARBA" id="ARBA00023136"/>
    </source>
</evidence>
<feature type="transmembrane region" description="Helical" evidence="8">
    <location>
        <begin position="298"/>
        <end position="315"/>
    </location>
</feature>
<evidence type="ECO:0000313" key="10">
    <source>
        <dbReference type="Proteomes" id="UP001054837"/>
    </source>
</evidence>
<feature type="transmembrane region" description="Helical" evidence="8">
    <location>
        <begin position="373"/>
        <end position="393"/>
    </location>
</feature>
<feature type="transmembrane region" description="Helical" evidence="8">
    <location>
        <begin position="529"/>
        <end position="549"/>
    </location>
</feature>
<dbReference type="Proteomes" id="UP001054837">
    <property type="component" value="Unassembled WGS sequence"/>
</dbReference>
<keyword evidence="6 8" id="KW-1133">Transmembrane helix</keyword>
<evidence type="ECO:0000256" key="6">
    <source>
        <dbReference type="ARBA" id="ARBA00022989"/>
    </source>
</evidence>
<dbReference type="PANTHER" id="PTHR31488">
    <property type="entry name" value="DPY-19-LIKE 1, LIKE (H. SAPIENS)"/>
    <property type="match status" value="1"/>
</dbReference>
<evidence type="ECO:0000256" key="8">
    <source>
        <dbReference type="SAM" id="Phobius"/>
    </source>
</evidence>
<organism evidence="9 10">
    <name type="scientific">Caerostris darwini</name>
    <dbReference type="NCBI Taxonomy" id="1538125"/>
    <lineage>
        <taxon>Eukaryota</taxon>
        <taxon>Metazoa</taxon>
        <taxon>Ecdysozoa</taxon>
        <taxon>Arthropoda</taxon>
        <taxon>Chelicerata</taxon>
        <taxon>Arachnida</taxon>
        <taxon>Araneae</taxon>
        <taxon>Araneomorphae</taxon>
        <taxon>Entelegynae</taxon>
        <taxon>Araneoidea</taxon>
        <taxon>Araneidae</taxon>
        <taxon>Caerostris</taxon>
    </lineage>
</organism>
<sequence>MAKKVNNRGVKAGNVHFSIKKDKNYPKKFKKIVPEPYISTGYFSFINRLSRIDGIRPFTIAGLAVLFGFLNSYHQATMFENDRHFSHLSSLEREMTFRTEMGLYYFYYKALTESHSLLDGLSGIMNDNLTEYPSVINTLERFTLYPEVILAASYRNIQTFSDIFNVSLKECWQVLRGDDLPPIESCEGVGDPAYFYVTTVFLINGLVGSLIFIFGIILSDSLSGGILAAVCFFFNHGECTRVQWTPPLRESFGYPVFLLQMMLVSLLLKCQRPFFSHSVFIAIPTLLFMLSWQFAQFALLTQLLVLFGLYILNFIPNLTFKYILRGHVISLFLAIFFLFGNKMLIASFYTSTLLVCYVILSFEELFKKLNSPIVIMILKVLLLIFGCILIKLLSNAILHVEDDTHIWSILKSKFTSYKDFHTMLYTCAVEFDFLPIETITELIKTLVLPTVAITVGVILFLIIHIRLNSFELFGYSDILYNIFQCLAFFVMAALVMRLKLFFTPHLCLLASLSLSGKFFRFLDKNELRLFVMVGLLGFMSIQGISNIKYQRNIIGEFSNPDLEELISWVNSTLPEDAVFAGPMPTMANVLLSTRRPIVNHPHYENAQLRERTRKVYQIFSRKPVIEVYNTLQEMKINYIILERSWCFGKRREGCGMVDIWDIEDPINKDQESVCQKLVRNPYPFRKVFRNSLYTVLQIGKSSDKQILKSKLDLR</sequence>
<evidence type="ECO:0000256" key="5">
    <source>
        <dbReference type="ARBA" id="ARBA00022692"/>
    </source>
</evidence>
<dbReference type="CDD" id="cd20177">
    <property type="entry name" value="Dpy19"/>
    <property type="match status" value="1"/>
</dbReference>
<dbReference type="InterPro" id="IPR018732">
    <property type="entry name" value="Dpy-19/Dpy-19-like"/>
</dbReference>
<evidence type="ECO:0000313" key="9">
    <source>
        <dbReference type="EMBL" id="GIY37845.1"/>
    </source>
</evidence>
<evidence type="ECO:0000256" key="3">
    <source>
        <dbReference type="ARBA" id="ARBA00022676"/>
    </source>
</evidence>
<feature type="transmembrane region" description="Helical" evidence="8">
    <location>
        <begin position="193"/>
        <end position="218"/>
    </location>
</feature>
<dbReference type="GO" id="GO:0000030">
    <property type="term" value="F:mannosyltransferase activity"/>
    <property type="evidence" value="ECO:0007669"/>
    <property type="project" value="InterPro"/>
</dbReference>